<dbReference type="PROSITE" id="PS50994">
    <property type="entry name" value="INTEGRASE"/>
    <property type="match status" value="1"/>
</dbReference>
<dbReference type="GO" id="GO:0015074">
    <property type="term" value="P:DNA integration"/>
    <property type="evidence" value="ECO:0007669"/>
    <property type="project" value="InterPro"/>
</dbReference>
<evidence type="ECO:0000313" key="3">
    <source>
        <dbReference type="Proteomes" id="UP000007879"/>
    </source>
</evidence>
<reference evidence="3" key="1">
    <citation type="journal article" date="2010" name="Nature">
        <title>The Amphimedon queenslandica genome and the evolution of animal complexity.</title>
        <authorList>
            <person name="Srivastava M."/>
            <person name="Simakov O."/>
            <person name="Chapman J."/>
            <person name="Fahey B."/>
            <person name="Gauthier M.E."/>
            <person name="Mitros T."/>
            <person name="Richards G.S."/>
            <person name="Conaco C."/>
            <person name="Dacre M."/>
            <person name="Hellsten U."/>
            <person name="Larroux C."/>
            <person name="Putnam N.H."/>
            <person name="Stanke M."/>
            <person name="Adamska M."/>
            <person name="Darling A."/>
            <person name="Degnan S.M."/>
            <person name="Oakley T.H."/>
            <person name="Plachetzki D.C."/>
            <person name="Zhai Y."/>
            <person name="Adamski M."/>
            <person name="Calcino A."/>
            <person name="Cummins S.F."/>
            <person name="Goodstein D.M."/>
            <person name="Harris C."/>
            <person name="Jackson D.J."/>
            <person name="Leys S.P."/>
            <person name="Shu S."/>
            <person name="Woodcroft B.J."/>
            <person name="Vervoort M."/>
            <person name="Kosik K.S."/>
            <person name="Manning G."/>
            <person name="Degnan B.M."/>
            <person name="Rokhsar D.S."/>
        </authorList>
    </citation>
    <scope>NUCLEOTIDE SEQUENCE [LARGE SCALE GENOMIC DNA]</scope>
</reference>
<protein>
    <recommendedName>
        <fullName evidence="1">Integrase catalytic domain-containing protein</fullName>
    </recommendedName>
</protein>
<dbReference type="EnsemblMetazoa" id="XM_020004624.1">
    <property type="protein sequence ID" value="XP_019860183.1"/>
    <property type="gene ID" value="LOC109588451"/>
</dbReference>
<reference evidence="2" key="2">
    <citation type="submission" date="2024-06" db="UniProtKB">
        <authorList>
            <consortium name="EnsemblMetazoa"/>
        </authorList>
    </citation>
    <scope>IDENTIFICATION</scope>
</reference>
<accession>A0AAN0JTH0</accession>
<dbReference type="GO" id="GO:0003676">
    <property type="term" value="F:nucleic acid binding"/>
    <property type="evidence" value="ECO:0007669"/>
    <property type="project" value="InterPro"/>
</dbReference>
<keyword evidence="3" id="KW-1185">Reference proteome</keyword>
<organism evidence="2 3">
    <name type="scientific">Amphimedon queenslandica</name>
    <name type="common">Sponge</name>
    <dbReference type="NCBI Taxonomy" id="400682"/>
    <lineage>
        <taxon>Eukaryota</taxon>
        <taxon>Metazoa</taxon>
        <taxon>Porifera</taxon>
        <taxon>Demospongiae</taxon>
        <taxon>Heteroscleromorpha</taxon>
        <taxon>Haplosclerida</taxon>
        <taxon>Niphatidae</taxon>
        <taxon>Amphimedon</taxon>
    </lineage>
</organism>
<dbReference type="InterPro" id="IPR012337">
    <property type="entry name" value="RNaseH-like_sf"/>
</dbReference>
<dbReference type="PANTHER" id="PTHR46791:SF4">
    <property type="match status" value="1"/>
</dbReference>
<dbReference type="Gene3D" id="3.30.420.10">
    <property type="entry name" value="Ribonuclease H-like superfamily/Ribonuclease H"/>
    <property type="match status" value="1"/>
</dbReference>
<dbReference type="InterPro" id="IPR001584">
    <property type="entry name" value="Integrase_cat-core"/>
</dbReference>
<dbReference type="AlphaFoldDB" id="A0AAN0JTH0"/>
<evidence type="ECO:0000259" key="1">
    <source>
        <dbReference type="PROSITE" id="PS50994"/>
    </source>
</evidence>
<dbReference type="SUPFAM" id="SSF53098">
    <property type="entry name" value="Ribonuclease H-like"/>
    <property type="match status" value="1"/>
</dbReference>
<dbReference type="InterPro" id="IPR036397">
    <property type="entry name" value="RNaseH_sf"/>
</dbReference>
<sequence length="479" mass="55533">MMAGEGTYALHDELLDFVEELLVSISSRDFQQRSESYADILDVMNRCFEFIVYIDGISLDFGTLLESLQEVMNALESIENNTQFRGRPRLQIEADQLQFFIDCCFRVKDIADMYHCSKRTIERRMQEYSIRASNSSTISDGELDNQISALLAVHRRIGEKSVIGHLRSSHIYVQRHRVRESIRRVDPIGIQIRHRTALHRRQYCVRSPNSLWHIDGYHKLVRWNIVIHGAIDGFSRLITYLRVSPNNSSQSVLRAFSAAVSQYGIPSRICIDRGGENVLITRWMLEHPLRGVGRHSVIAGRSVHNQRIERLWRDLYSGCICFFYSFFYYLEDIGILNKDDVFDKYALHFVFLPIIQQQLDTFREGWAHHSLRTMNNRTPFQLWVLGLSHVQSYDSGCDEITGLMENPELYGVDWDGPASTDNDTTVVEVNDLPNLLSEDHVSNLKSLIPKFDTLSDEWMISSYTIAKMYVHENSIYEVN</sequence>
<proteinExistence type="predicted"/>
<dbReference type="PANTHER" id="PTHR46791">
    <property type="entry name" value="EXPRESSED PROTEIN"/>
    <property type="match status" value="1"/>
</dbReference>
<dbReference type="KEGG" id="aqu:109588451"/>
<feature type="domain" description="Integrase catalytic" evidence="1">
    <location>
        <begin position="204"/>
        <end position="387"/>
    </location>
</feature>
<name>A0AAN0JTH0_AMPQE</name>
<dbReference type="GeneID" id="109588451"/>
<dbReference type="Proteomes" id="UP000007879">
    <property type="component" value="Unassembled WGS sequence"/>
</dbReference>
<dbReference type="RefSeq" id="XP_019860183.1">
    <property type="nucleotide sequence ID" value="XM_020004624.1"/>
</dbReference>
<dbReference type="Pfam" id="PF24764">
    <property type="entry name" value="rva_4"/>
    <property type="match status" value="1"/>
</dbReference>
<evidence type="ECO:0000313" key="2">
    <source>
        <dbReference type="EnsemblMetazoa" id="XP_019860183.1"/>
    </source>
</evidence>
<dbReference type="InterPro" id="IPR058913">
    <property type="entry name" value="Integrase_dom_put"/>
</dbReference>